<dbReference type="AlphaFoldDB" id="A0A9W8E5V8"/>
<evidence type="ECO:0000313" key="1">
    <source>
        <dbReference type="EMBL" id="KAJ1971429.1"/>
    </source>
</evidence>
<gene>
    <name evidence="1" type="ORF">H4R34_005747</name>
</gene>
<protein>
    <submittedName>
        <fullName evidence="1">Uncharacterized protein</fullName>
    </submittedName>
</protein>
<keyword evidence="2" id="KW-1185">Reference proteome</keyword>
<sequence length="81" mass="9392">MALFLGQIARWPTVPRQLPLLLNPSRSYAARKVRQAKKHINYTLTPKPVRHQSEPQRVQGPEMRQLIKLIQHTMRQDGAEA</sequence>
<organism evidence="1 2">
    <name type="scientific">Dimargaris verticillata</name>
    <dbReference type="NCBI Taxonomy" id="2761393"/>
    <lineage>
        <taxon>Eukaryota</taxon>
        <taxon>Fungi</taxon>
        <taxon>Fungi incertae sedis</taxon>
        <taxon>Zoopagomycota</taxon>
        <taxon>Kickxellomycotina</taxon>
        <taxon>Dimargaritomycetes</taxon>
        <taxon>Dimargaritales</taxon>
        <taxon>Dimargaritaceae</taxon>
        <taxon>Dimargaris</taxon>
    </lineage>
</organism>
<name>A0A9W8E5V8_9FUNG</name>
<accession>A0A9W8E5V8</accession>
<feature type="non-terminal residue" evidence="1">
    <location>
        <position position="1"/>
    </location>
</feature>
<dbReference type="Proteomes" id="UP001151582">
    <property type="component" value="Unassembled WGS sequence"/>
</dbReference>
<evidence type="ECO:0000313" key="2">
    <source>
        <dbReference type="Proteomes" id="UP001151582"/>
    </source>
</evidence>
<proteinExistence type="predicted"/>
<comment type="caution">
    <text evidence="1">The sequence shown here is derived from an EMBL/GenBank/DDBJ whole genome shotgun (WGS) entry which is preliminary data.</text>
</comment>
<dbReference type="EMBL" id="JANBQB010001380">
    <property type="protein sequence ID" value="KAJ1971429.1"/>
    <property type="molecule type" value="Genomic_DNA"/>
</dbReference>
<reference evidence="1" key="1">
    <citation type="submission" date="2022-07" db="EMBL/GenBank/DDBJ databases">
        <title>Phylogenomic reconstructions and comparative analyses of Kickxellomycotina fungi.</title>
        <authorList>
            <person name="Reynolds N.K."/>
            <person name="Stajich J.E."/>
            <person name="Barry K."/>
            <person name="Grigoriev I.V."/>
            <person name="Crous P."/>
            <person name="Smith M.E."/>
        </authorList>
    </citation>
    <scope>NUCLEOTIDE SEQUENCE</scope>
    <source>
        <strain evidence="1">RSA 567</strain>
    </source>
</reference>